<dbReference type="GO" id="GO:0016887">
    <property type="term" value="F:ATP hydrolysis activity"/>
    <property type="evidence" value="ECO:0007669"/>
    <property type="project" value="InterPro"/>
</dbReference>
<dbReference type="SUPFAM" id="SSF52540">
    <property type="entry name" value="P-loop containing nucleoside triphosphate hydrolases"/>
    <property type="match status" value="2"/>
</dbReference>
<dbReference type="Pfam" id="PF12848">
    <property type="entry name" value="ABC_tran_Xtn"/>
    <property type="match status" value="1"/>
</dbReference>
<dbReference type="InterPro" id="IPR058770">
    <property type="entry name" value="PWI_ABCF3"/>
</dbReference>
<feature type="compositionally biased region" description="Basic and acidic residues" evidence="9">
    <location>
        <begin position="152"/>
        <end position="162"/>
    </location>
</feature>
<evidence type="ECO:0000256" key="4">
    <source>
        <dbReference type="ARBA" id="ARBA00022741"/>
    </source>
</evidence>
<dbReference type="InterPro" id="IPR050611">
    <property type="entry name" value="ABCF"/>
</dbReference>
<dbReference type="AlphaFoldDB" id="A0A672H920"/>
<dbReference type="Proteomes" id="UP000472267">
    <property type="component" value="Chromosome 14"/>
</dbReference>
<sequence>MATYVEILRSEFPEIDAELFDYITGVLDGGGADFEDGEEVFEAVGGVLQEVSADYKNEDEIRDICLQISGSRGPGPGLLRPSRCCVSSGSAAEDVQGIWMVKRSQNTTVDAKKLEKAEAKLKAKHERRNERDSQKTTGPLVLEEASASQASSKKDNRVDQSGKNRSYDIRIENFDVSFGERCLLQGAELSLAAGRRYGLIGRNGLGKTTLLKMLASRNLRVPAHISILHVEQEVAGDETAALQSVLQSDTAREGLLEEERTLNARIANGTADGMESVRLSEIYMKLEEIEADKAPARASVILAGLGFSPRMQQQATKEFSGGWRMRLALARALFARPDLLLLDEPTNMLDVRAILWLENYLQTWQSTILVVSHDRNFLNAVVTDIIHLHSQRLDSYRGDYENFIKTKEDRLKNQQREYEAQLQYRQHIQVFIDRFRYNANRAAQVQSKLKLLERLPELKPIEKETEVTLRFPDNFEKLSPPILQLDEVEFYYSRDQPLFSGLNLSADLESRICIVGENGAGKTTVLKLLMGELTPVNGVRQAHRNLKIGYFSQHHVDQLDLNVCSVELLLNKFPGRTEEEYRHQLGGYGITGELATRPVASLSGGQKSRVAFAQMTMPCPNFYVLDEPTNHLDMETIEALANALNKFKGGVILVSHDERLIRLVCKELWVCDGGKVQRIDGGFDEYRDILHEQFRKEGYL</sequence>
<dbReference type="FunFam" id="3.40.50.300:FF:000688">
    <property type="entry name" value="ATP-binding cassette sub-family F member 3"/>
    <property type="match status" value="1"/>
</dbReference>
<dbReference type="GO" id="GO:0051607">
    <property type="term" value="P:defense response to virus"/>
    <property type="evidence" value="ECO:0007669"/>
    <property type="project" value="UniProtKB-KW"/>
</dbReference>
<dbReference type="PANTHER" id="PTHR19211">
    <property type="entry name" value="ATP-BINDING TRANSPORT PROTEIN-RELATED"/>
    <property type="match status" value="1"/>
</dbReference>
<dbReference type="Pfam" id="PF00005">
    <property type="entry name" value="ABC_tran"/>
    <property type="match status" value="2"/>
</dbReference>
<evidence type="ECO:0000256" key="7">
    <source>
        <dbReference type="ARBA" id="ARBA00023118"/>
    </source>
</evidence>
<dbReference type="Ensembl" id="ENSSFAT00005026641.1">
    <property type="protein sequence ID" value="ENSSFAP00005025626.1"/>
    <property type="gene ID" value="ENSSFAG00005013159.1"/>
</dbReference>
<keyword evidence="6" id="KW-0007">Acetylation</keyword>
<dbReference type="InterPro" id="IPR003439">
    <property type="entry name" value="ABC_transporter-like_ATP-bd"/>
</dbReference>
<organism evidence="11 12">
    <name type="scientific">Salarias fasciatus</name>
    <name type="common">Jewelled blenny</name>
    <name type="synonym">Blennius fasciatus</name>
    <dbReference type="NCBI Taxonomy" id="181472"/>
    <lineage>
        <taxon>Eukaryota</taxon>
        <taxon>Metazoa</taxon>
        <taxon>Chordata</taxon>
        <taxon>Craniata</taxon>
        <taxon>Vertebrata</taxon>
        <taxon>Euteleostomi</taxon>
        <taxon>Actinopterygii</taxon>
        <taxon>Neopterygii</taxon>
        <taxon>Teleostei</taxon>
        <taxon>Neoteleostei</taxon>
        <taxon>Acanthomorphata</taxon>
        <taxon>Ovalentaria</taxon>
        <taxon>Blenniimorphae</taxon>
        <taxon>Blenniiformes</taxon>
        <taxon>Blennioidei</taxon>
        <taxon>Blenniidae</taxon>
        <taxon>Salariinae</taxon>
        <taxon>Salarias</taxon>
    </lineage>
</organism>
<feature type="region of interest" description="Disordered" evidence="9">
    <location>
        <begin position="119"/>
        <end position="162"/>
    </location>
</feature>
<dbReference type="PROSITE" id="PS00211">
    <property type="entry name" value="ABC_TRANSPORTER_1"/>
    <property type="match status" value="2"/>
</dbReference>
<evidence type="ECO:0000256" key="5">
    <source>
        <dbReference type="ARBA" id="ARBA00022840"/>
    </source>
</evidence>
<gene>
    <name evidence="11" type="primary">abcf3</name>
</gene>
<evidence type="ECO:0000256" key="9">
    <source>
        <dbReference type="SAM" id="MobiDB-lite"/>
    </source>
</evidence>
<evidence type="ECO:0000256" key="1">
    <source>
        <dbReference type="ARBA" id="ARBA00011054"/>
    </source>
</evidence>
<keyword evidence="3" id="KW-0677">Repeat</keyword>
<reference evidence="11" key="2">
    <citation type="submission" date="2025-08" db="UniProtKB">
        <authorList>
            <consortium name="Ensembl"/>
        </authorList>
    </citation>
    <scope>IDENTIFICATION</scope>
</reference>
<dbReference type="SMART" id="SM00382">
    <property type="entry name" value="AAA"/>
    <property type="match status" value="2"/>
</dbReference>
<evidence type="ECO:0000256" key="3">
    <source>
        <dbReference type="ARBA" id="ARBA00022737"/>
    </source>
</evidence>
<name>A0A672H920_SALFA</name>
<feature type="domain" description="ABC transporter" evidence="10">
    <location>
        <begin position="169"/>
        <end position="415"/>
    </location>
</feature>
<dbReference type="FunFam" id="3.40.50.300:FF:000104">
    <property type="entry name" value="ATP-binding cassette sub-family F member 3"/>
    <property type="match status" value="1"/>
</dbReference>
<dbReference type="InterPro" id="IPR032781">
    <property type="entry name" value="ABC_tran_Xtn"/>
</dbReference>
<reference evidence="11" key="3">
    <citation type="submission" date="2025-09" db="UniProtKB">
        <authorList>
            <consortium name="Ensembl"/>
        </authorList>
    </citation>
    <scope>IDENTIFICATION</scope>
</reference>
<evidence type="ECO:0000259" key="10">
    <source>
        <dbReference type="PROSITE" id="PS50893"/>
    </source>
</evidence>
<keyword evidence="5" id="KW-0067">ATP-binding</keyword>
<keyword evidence="2" id="KW-0597">Phosphoprotein</keyword>
<dbReference type="InterPro" id="IPR027417">
    <property type="entry name" value="P-loop_NTPase"/>
</dbReference>
<dbReference type="PROSITE" id="PS50893">
    <property type="entry name" value="ABC_TRANSPORTER_2"/>
    <property type="match status" value="2"/>
</dbReference>
<accession>A0A672H920</accession>
<dbReference type="CDD" id="cd03221">
    <property type="entry name" value="ABCF_EF-3"/>
    <property type="match status" value="2"/>
</dbReference>
<comment type="similarity">
    <text evidence="1">Belongs to the ABC transporter superfamily. ABCF family. EF3 subfamily.</text>
</comment>
<dbReference type="Gene3D" id="3.40.50.300">
    <property type="entry name" value="P-loop containing nucleotide triphosphate hydrolases"/>
    <property type="match status" value="2"/>
</dbReference>
<evidence type="ECO:0000313" key="11">
    <source>
        <dbReference type="Ensembl" id="ENSSFAP00005025626.1"/>
    </source>
</evidence>
<dbReference type="PANTHER" id="PTHR19211:SF117">
    <property type="entry name" value="ATP-BINDING CASSETTE SUB-FAMILY F MEMBER 3"/>
    <property type="match status" value="1"/>
</dbReference>
<dbReference type="GO" id="GO:0005524">
    <property type="term" value="F:ATP binding"/>
    <property type="evidence" value="ECO:0007669"/>
    <property type="project" value="UniProtKB-KW"/>
</dbReference>
<feature type="domain" description="ABC transporter" evidence="10">
    <location>
        <begin position="483"/>
        <end position="698"/>
    </location>
</feature>
<evidence type="ECO:0000313" key="12">
    <source>
        <dbReference type="Proteomes" id="UP000472267"/>
    </source>
</evidence>
<proteinExistence type="inferred from homology"/>
<protein>
    <recommendedName>
        <fullName evidence="8">ATP-binding cassette sub-family F member 3</fullName>
    </recommendedName>
</protein>
<keyword evidence="7" id="KW-0051">Antiviral defense</keyword>
<dbReference type="InterPro" id="IPR003593">
    <property type="entry name" value="AAA+_ATPase"/>
</dbReference>
<keyword evidence="12" id="KW-1185">Reference proteome</keyword>
<reference evidence="11" key="1">
    <citation type="submission" date="2019-06" db="EMBL/GenBank/DDBJ databases">
        <authorList>
            <consortium name="Wellcome Sanger Institute Data Sharing"/>
        </authorList>
    </citation>
    <scope>NUCLEOTIDE SEQUENCE [LARGE SCALE GENOMIC DNA]</scope>
</reference>
<evidence type="ECO:0000256" key="2">
    <source>
        <dbReference type="ARBA" id="ARBA00022553"/>
    </source>
</evidence>
<evidence type="ECO:0000256" key="8">
    <source>
        <dbReference type="ARBA" id="ARBA00073919"/>
    </source>
</evidence>
<evidence type="ECO:0000256" key="6">
    <source>
        <dbReference type="ARBA" id="ARBA00022990"/>
    </source>
</evidence>
<keyword evidence="4" id="KW-0547">Nucleotide-binding</keyword>
<dbReference type="Pfam" id="PF26051">
    <property type="entry name" value="PWI_ABCF3"/>
    <property type="match status" value="1"/>
</dbReference>
<feature type="compositionally biased region" description="Basic and acidic residues" evidence="9">
    <location>
        <begin position="119"/>
        <end position="134"/>
    </location>
</feature>
<dbReference type="InterPro" id="IPR017871">
    <property type="entry name" value="ABC_transporter-like_CS"/>
</dbReference>